<evidence type="ECO:0000256" key="4">
    <source>
        <dbReference type="ARBA" id="ARBA00022692"/>
    </source>
</evidence>
<dbReference type="Proteomes" id="UP000069272">
    <property type="component" value="Chromosome 2R"/>
</dbReference>
<evidence type="ECO:0000256" key="7">
    <source>
        <dbReference type="ARBA" id="ARBA00023136"/>
    </source>
</evidence>
<dbReference type="VEuPathDB" id="VectorBase:AALB008099"/>
<name>A0A182FNI6_ANOAL</name>
<evidence type="ECO:0000256" key="2">
    <source>
        <dbReference type="ARBA" id="ARBA00022475"/>
    </source>
</evidence>
<dbReference type="PANTHER" id="PTHR21137:SF35">
    <property type="entry name" value="ODORANT RECEPTOR 19A-RELATED"/>
    <property type="match status" value="1"/>
</dbReference>
<dbReference type="GO" id="GO:0005549">
    <property type="term" value="F:odorant binding"/>
    <property type="evidence" value="ECO:0007669"/>
    <property type="project" value="InterPro"/>
</dbReference>
<evidence type="ECO:0000313" key="10">
    <source>
        <dbReference type="EnsemblMetazoa" id="AALB008099-PA"/>
    </source>
</evidence>
<dbReference type="GO" id="GO:0007165">
    <property type="term" value="P:signal transduction"/>
    <property type="evidence" value="ECO:0007669"/>
    <property type="project" value="UniProtKB-KW"/>
</dbReference>
<keyword evidence="9" id="KW-0807">Transducer</keyword>
<proteinExistence type="predicted"/>
<protein>
    <submittedName>
        <fullName evidence="10">Uncharacterized protein</fullName>
    </submittedName>
</protein>
<evidence type="ECO:0000256" key="8">
    <source>
        <dbReference type="ARBA" id="ARBA00023170"/>
    </source>
</evidence>
<keyword evidence="5" id="KW-0552">Olfaction</keyword>
<organism evidence="10 11">
    <name type="scientific">Anopheles albimanus</name>
    <name type="common">New world malaria mosquito</name>
    <dbReference type="NCBI Taxonomy" id="7167"/>
    <lineage>
        <taxon>Eukaryota</taxon>
        <taxon>Metazoa</taxon>
        <taxon>Ecdysozoa</taxon>
        <taxon>Arthropoda</taxon>
        <taxon>Hexapoda</taxon>
        <taxon>Insecta</taxon>
        <taxon>Pterygota</taxon>
        <taxon>Neoptera</taxon>
        <taxon>Endopterygota</taxon>
        <taxon>Diptera</taxon>
        <taxon>Nematocera</taxon>
        <taxon>Culicoidea</taxon>
        <taxon>Culicidae</taxon>
        <taxon>Anophelinae</taxon>
        <taxon>Anopheles</taxon>
    </lineage>
</organism>
<evidence type="ECO:0000256" key="3">
    <source>
        <dbReference type="ARBA" id="ARBA00022606"/>
    </source>
</evidence>
<evidence type="ECO:0000256" key="5">
    <source>
        <dbReference type="ARBA" id="ARBA00022725"/>
    </source>
</evidence>
<evidence type="ECO:0000256" key="9">
    <source>
        <dbReference type="ARBA" id="ARBA00023224"/>
    </source>
</evidence>
<sequence length="386" mass="44843">MALLSGEPLQKINFFRWVEWMDTINGINLFANRRPGQYFQRAFYVLQLAQLLVAYNLVVGCLLNTTLEEFAKRFNEFGGILLTFSRLLVINHHKRDLRRTASFINLSEFHWLNERADSIRQRTLVNARKFLTTLLFVQIVTLVFWFLLTEYQARKQNVLLPMLTYLPFGDTTHWPGAAKLVFRLYFYLAYSQLMFTFFGSYVITSCYLLALTIELRVLNDSYTDAPPEPAALVAFLRDRSIYKSALHEHIGIVKRLMNGGVLLELVFIVCLLTINGLRLCTMTSDWIEVVLSSSMILIYLFELFQYCWQVDEMERLHKQHSFAVYSTPWPGSASDRSIKAPLLITIAASQKPLCFMCGDMYQLSSTLFASMLQFIYSLLMMLLQFK</sequence>
<evidence type="ECO:0000256" key="6">
    <source>
        <dbReference type="ARBA" id="ARBA00022989"/>
    </source>
</evidence>
<accession>A0A182FNI6</accession>
<dbReference type="EnsemblMetazoa" id="AALB008099-RA">
    <property type="protein sequence ID" value="AALB008099-PA"/>
    <property type="gene ID" value="AALB008099"/>
</dbReference>
<evidence type="ECO:0000256" key="1">
    <source>
        <dbReference type="ARBA" id="ARBA00004651"/>
    </source>
</evidence>
<keyword evidence="3" id="KW-0716">Sensory transduction</keyword>
<evidence type="ECO:0000313" key="11">
    <source>
        <dbReference type="Proteomes" id="UP000069272"/>
    </source>
</evidence>
<dbReference type="Pfam" id="PF02949">
    <property type="entry name" value="7tm_6"/>
    <property type="match status" value="1"/>
</dbReference>
<dbReference type="AlphaFoldDB" id="A0A182FNI6"/>
<dbReference type="GO" id="GO:0004984">
    <property type="term" value="F:olfactory receptor activity"/>
    <property type="evidence" value="ECO:0007669"/>
    <property type="project" value="InterPro"/>
</dbReference>
<keyword evidence="8" id="KW-0675">Receptor</keyword>
<dbReference type="InterPro" id="IPR004117">
    <property type="entry name" value="7tm6_olfct_rcpt"/>
</dbReference>
<keyword evidence="11" id="KW-1185">Reference proteome</keyword>
<comment type="subcellular location">
    <subcellularLocation>
        <location evidence="1">Cell membrane</location>
        <topology evidence="1">Multi-pass membrane protein</topology>
    </subcellularLocation>
</comment>
<reference evidence="10" key="2">
    <citation type="submission" date="2022-08" db="UniProtKB">
        <authorList>
            <consortium name="EnsemblMetazoa"/>
        </authorList>
    </citation>
    <scope>IDENTIFICATION</scope>
    <source>
        <strain evidence="10">STECLA/ALBI9_A</strain>
    </source>
</reference>
<dbReference type="GO" id="GO:0005886">
    <property type="term" value="C:plasma membrane"/>
    <property type="evidence" value="ECO:0007669"/>
    <property type="project" value="UniProtKB-SubCell"/>
</dbReference>
<dbReference type="PANTHER" id="PTHR21137">
    <property type="entry name" value="ODORANT RECEPTOR"/>
    <property type="match status" value="1"/>
</dbReference>
<keyword evidence="2" id="KW-1003">Cell membrane</keyword>
<keyword evidence="6" id="KW-1133">Transmembrane helix</keyword>
<keyword evidence="7" id="KW-0472">Membrane</keyword>
<keyword evidence="4" id="KW-0812">Transmembrane</keyword>
<reference evidence="10 11" key="1">
    <citation type="journal article" date="2017" name="G3 (Bethesda)">
        <title>The Physical Genome Mapping of Anopheles albimanus Corrected Scaffold Misassemblies and Identified Interarm Rearrangements in Genus Anopheles.</title>
        <authorList>
            <person name="Artemov G.N."/>
            <person name="Peery A.N."/>
            <person name="Jiang X."/>
            <person name="Tu Z."/>
            <person name="Stegniy V.N."/>
            <person name="Sharakhova M.V."/>
            <person name="Sharakhov I.V."/>
        </authorList>
    </citation>
    <scope>NUCLEOTIDE SEQUENCE [LARGE SCALE GENOMIC DNA]</scope>
    <source>
        <strain evidence="10 11">ALBI9_A</strain>
    </source>
</reference>